<organism evidence="1 2">
    <name type="scientific">Saccharothrix ecbatanensis</name>
    <dbReference type="NCBI Taxonomy" id="1105145"/>
    <lineage>
        <taxon>Bacteria</taxon>
        <taxon>Bacillati</taxon>
        <taxon>Actinomycetota</taxon>
        <taxon>Actinomycetes</taxon>
        <taxon>Pseudonocardiales</taxon>
        <taxon>Pseudonocardiaceae</taxon>
        <taxon>Saccharothrix</taxon>
    </lineage>
</organism>
<keyword evidence="2" id="KW-1185">Reference proteome</keyword>
<gene>
    <name evidence="1" type="ORF">F4560_008186</name>
</gene>
<dbReference type="AlphaFoldDB" id="A0A7W9HUX3"/>
<dbReference type="RefSeq" id="WP_184928319.1">
    <property type="nucleotide sequence ID" value="NZ_JACHMO010000001.1"/>
</dbReference>
<reference evidence="1 2" key="1">
    <citation type="submission" date="2020-08" db="EMBL/GenBank/DDBJ databases">
        <title>Sequencing the genomes of 1000 actinobacteria strains.</title>
        <authorList>
            <person name="Klenk H.-P."/>
        </authorList>
    </citation>
    <scope>NUCLEOTIDE SEQUENCE [LARGE SCALE GENOMIC DNA]</scope>
    <source>
        <strain evidence="1 2">DSM 45486</strain>
    </source>
</reference>
<dbReference type="NCBIfam" id="NF043066">
    <property type="entry name" value="ETEC_3214_dom"/>
    <property type="match status" value="1"/>
</dbReference>
<accession>A0A7W9HUX3</accession>
<protein>
    <submittedName>
        <fullName evidence="1">Uncharacterized protein</fullName>
    </submittedName>
</protein>
<evidence type="ECO:0000313" key="2">
    <source>
        <dbReference type="Proteomes" id="UP000552097"/>
    </source>
</evidence>
<proteinExistence type="predicted"/>
<sequence length="275" mass="31717">MSIKDSLGSADNLTAFMVASVILWRTGREWYRRTLGAKRVLRQKLDSLSCGNPVVYVDTLFGAPVYRDSIKVEARYSSHRVQREDEVDLRVYRTKYGWLTVHFIEGITYAYAFTLTSKRFRYKLALQTYGQMQGFLGRTVFDQSDNAHYPESGELFMGASTHGYTEVRYFGRPGLYQNYGLSVTMIGWRKSPTLLADRVSVTWGRFDQVEREIADTVSRDGRHEAIRNVRAKMAPDTFTVFDADFRYEIYDGVRASGAVDYDRLMILMKGEVRSR</sequence>
<dbReference type="Proteomes" id="UP000552097">
    <property type="component" value="Unassembled WGS sequence"/>
</dbReference>
<comment type="caution">
    <text evidence="1">The sequence shown here is derived from an EMBL/GenBank/DDBJ whole genome shotgun (WGS) entry which is preliminary data.</text>
</comment>
<dbReference type="InterPro" id="IPR050010">
    <property type="entry name" value="ETEC_3214_dom"/>
</dbReference>
<name>A0A7W9HUX3_9PSEU</name>
<dbReference type="EMBL" id="JACHMO010000001">
    <property type="protein sequence ID" value="MBB5808418.1"/>
    <property type="molecule type" value="Genomic_DNA"/>
</dbReference>
<evidence type="ECO:0000313" key="1">
    <source>
        <dbReference type="EMBL" id="MBB5808418.1"/>
    </source>
</evidence>